<organism evidence="2 3">
    <name type="scientific">Botryotinia fuckeliana (strain T4)</name>
    <name type="common">Noble rot fungus</name>
    <name type="synonym">Botrytis cinerea</name>
    <dbReference type="NCBI Taxonomy" id="999810"/>
    <lineage>
        <taxon>Eukaryota</taxon>
        <taxon>Fungi</taxon>
        <taxon>Dikarya</taxon>
        <taxon>Ascomycota</taxon>
        <taxon>Pezizomycotina</taxon>
        <taxon>Leotiomycetes</taxon>
        <taxon>Helotiales</taxon>
        <taxon>Sclerotiniaceae</taxon>
        <taxon>Botrytis</taxon>
    </lineage>
</organism>
<feature type="compositionally biased region" description="Basic and acidic residues" evidence="1">
    <location>
        <begin position="48"/>
        <end position="62"/>
    </location>
</feature>
<dbReference type="InParanoid" id="G2Y8P3"/>
<reference evidence="3" key="1">
    <citation type="journal article" date="2011" name="PLoS Genet.">
        <title>Genomic analysis of the necrotrophic fungal pathogens Sclerotinia sclerotiorum and Botrytis cinerea.</title>
        <authorList>
            <person name="Amselem J."/>
            <person name="Cuomo C.A."/>
            <person name="van Kan J.A."/>
            <person name="Viaud M."/>
            <person name="Benito E.P."/>
            <person name="Couloux A."/>
            <person name="Coutinho P.M."/>
            <person name="de Vries R.P."/>
            <person name="Dyer P.S."/>
            <person name="Fillinger S."/>
            <person name="Fournier E."/>
            <person name="Gout L."/>
            <person name="Hahn M."/>
            <person name="Kohn L."/>
            <person name="Lapalu N."/>
            <person name="Plummer K.M."/>
            <person name="Pradier J.M."/>
            <person name="Quevillon E."/>
            <person name="Sharon A."/>
            <person name="Simon A."/>
            <person name="ten Have A."/>
            <person name="Tudzynski B."/>
            <person name="Tudzynski P."/>
            <person name="Wincker P."/>
            <person name="Andrew M."/>
            <person name="Anthouard V."/>
            <person name="Beever R.E."/>
            <person name="Beffa R."/>
            <person name="Benoit I."/>
            <person name="Bouzid O."/>
            <person name="Brault B."/>
            <person name="Chen Z."/>
            <person name="Choquer M."/>
            <person name="Collemare J."/>
            <person name="Cotton P."/>
            <person name="Danchin E.G."/>
            <person name="Da Silva C."/>
            <person name="Gautier A."/>
            <person name="Giraud C."/>
            <person name="Giraud T."/>
            <person name="Gonzalez C."/>
            <person name="Grossetete S."/>
            <person name="Guldener U."/>
            <person name="Henrissat B."/>
            <person name="Howlett B.J."/>
            <person name="Kodira C."/>
            <person name="Kretschmer M."/>
            <person name="Lappartient A."/>
            <person name="Leroch M."/>
            <person name="Levis C."/>
            <person name="Mauceli E."/>
            <person name="Neuveglise C."/>
            <person name="Oeser B."/>
            <person name="Pearson M."/>
            <person name="Poulain J."/>
            <person name="Poussereau N."/>
            <person name="Quesneville H."/>
            <person name="Rascle C."/>
            <person name="Schumacher J."/>
            <person name="Segurens B."/>
            <person name="Sexton A."/>
            <person name="Silva E."/>
            <person name="Sirven C."/>
            <person name="Soanes D.M."/>
            <person name="Talbot N.J."/>
            <person name="Templeton M."/>
            <person name="Yandava C."/>
            <person name="Yarden O."/>
            <person name="Zeng Q."/>
            <person name="Rollins J.A."/>
            <person name="Lebrun M.H."/>
            <person name="Dickman M."/>
        </authorList>
    </citation>
    <scope>NUCLEOTIDE SEQUENCE [LARGE SCALE GENOMIC DNA]</scope>
    <source>
        <strain evidence="3">T4</strain>
    </source>
</reference>
<protein>
    <submittedName>
        <fullName evidence="2">Uncharacterized protein</fullName>
    </submittedName>
</protein>
<dbReference type="HOGENOM" id="CLU_1948507_0_0_1"/>
<dbReference type="AlphaFoldDB" id="G2Y8P3"/>
<proteinExistence type="predicted"/>
<feature type="region of interest" description="Disordered" evidence="1">
    <location>
        <begin position="47"/>
        <end position="75"/>
    </location>
</feature>
<evidence type="ECO:0000313" key="2">
    <source>
        <dbReference type="EMBL" id="CCD48969.1"/>
    </source>
</evidence>
<gene>
    <name evidence="2" type="ORF">BofuT4_P028450.1</name>
</gene>
<evidence type="ECO:0000256" key="1">
    <source>
        <dbReference type="SAM" id="MobiDB-lite"/>
    </source>
</evidence>
<evidence type="ECO:0000313" key="3">
    <source>
        <dbReference type="Proteomes" id="UP000008177"/>
    </source>
</evidence>
<dbReference type="EMBL" id="FQ790300">
    <property type="protein sequence ID" value="CCD48969.1"/>
    <property type="molecule type" value="Genomic_DNA"/>
</dbReference>
<accession>G2Y8P3</accession>
<sequence>MGSEVDYGNGRNKLPSSFVSVDCISEIDRRNQERFFKRTLNTISALHSKNERDETRREEVNKPRQRHHTGALESTEIQHNPFYDNWMTIGEQNLNSSINQATFLPSRLQDCGTFNYENGFILQPIQQFQ</sequence>
<name>G2Y8P3_BOTF4</name>
<dbReference type="Proteomes" id="UP000008177">
    <property type="component" value="Unplaced contigs"/>
</dbReference>